<name>A0A5J5BY85_9ASTE</name>
<feature type="compositionally biased region" description="Basic and acidic residues" evidence="1">
    <location>
        <begin position="450"/>
        <end position="462"/>
    </location>
</feature>
<proteinExistence type="predicted"/>
<feature type="region of interest" description="Disordered" evidence="1">
    <location>
        <begin position="213"/>
        <end position="386"/>
    </location>
</feature>
<feature type="region of interest" description="Disordered" evidence="1">
    <location>
        <begin position="424"/>
        <end position="462"/>
    </location>
</feature>
<feature type="compositionally biased region" description="Basic and acidic residues" evidence="1">
    <location>
        <begin position="357"/>
        <end position="386"/>
    </location>
</feature>
<feature type="compositionally biased region" description="Basic and acidic residues" evidence="1">
    <location>
        <begin position="1018"/>
        <end position="1042"/>
    </location>
</feature>
<feature type="compositionally biased region" description="Basic residues" evidence="1">
    <location>
        <begin position="1721"/>
        <end position="1744"/>
    </location>
</feature>
<feature type="compositionally biased region" description="Acidic residues" evidence="1">
    <location>
        <begin position="263"/>
        <end position="273"/>
    </location>
</feature>
<feature type="region of interest" description="Disordered" evidence="1">
    <location>
        <begin position="1343"/>
        <end position="1364"/>
    </location>
</feature>
<feature type="compositionally biased region" description="Basic and acidic residues" evidence="1">
    <location>
        <begin position="1343"/>
        <end position="1352"/>
    </location>
</feature>
<feature type="compositionally biased region" description="Basic and acidic residues" evidence="1">
    <location>
        <begin position="250"/>
        <end position="262"/>
    </location>
</feature>
<evidence type="ECO:0000313" key="3">
    <source>
        <dbReference type="Proteomes" id="UP000325577"/>
    </source>
</evidence>
<dbReference type="EMBL" id="CM018032">
    <property type="protein sequence ID" value="KAA8548143.1"/>
    <property type="molecule type" value="Genomic_DNA"/>
</dbReference>
<feature type="compositionally biased region" description="Basic and acidic residues" evidence="1">
    <location>
        <begin position="1104"/>
        <end position="1113"/>
    </location>
</feature>
<keyword evidence="3" id="KW-1185">Reference proteome</keyword>
<feature type="compositionally biased region" description="Basic and acidic residues" evidence="1">
    <location>
        <begin position="1214"/>
        <end position="1223"/>
    </location>
</feature>
<evidence type="ECO:0000256" key="1">
    <source>
        <dbReference type="SAM" id="MobiDB-lite"/>
    </source>
</evidence>
<feature type="region of interest" description="Disordered" evidence="1">
    <location>
        <begin position="1411"/>
        <end position="1447"/>
    </location>
</feature>
<feature type="region of interest" description="Disordered" evidence="1">
    <location>
        <begin position="1539"/>
        <end position="1626"/>
    </location>
</feature>
<organism evidence="2 3">
    <name type="scientific">Nyssa sinensis</name>
    <dbReference type="NCBI Taxonomy" id="561372"/>
    <lineage>
        <taxon>Eukaryota</taxon>
        <taxon>Viridiplantae</taxon>
        <taxon>Streptophyta</taxon>
        <taxon>Embryophyta</taxon>
        <taxon>Tracheophyta</taxon>
        <taxon>Spermatophyta</taxon>
        <taxon>Magnoliopsida</taxon>
        <taxon>eudicotyledons</taxon>
        <taxon>Gunneridae</taxon>
        <taxon>Pentapetalae</taxon>
        <taxon>asterids</taxon>
        <taxon>Cornales</taxon>
        <taxon>Nyssaceae</taxon>
        <taxon>Nyssa</taxon>
    </lineage>
</organism>
<feature type="region of interest" description="Disordered" evidence="1">
    <location>
        <begin position="1018"/>
        <end position="1113"/>
    </location>
</feature>
<feature type="region of interest" description="Disordered" evidence="1">
    <location>
        <begin position="517"/>
        <end position="541"/>
    </location>
</feature>
<dbReference type="OrthoDB" id="771720at2759"/>
<feature type="region of interest" description="Disordered" evidence="1">
    <location>
        <begin position="587"/>
        <end position="689"/>
    </location>
</feature>
<feature type="region of interest" description="Disordered" evidence="1">
    <location>
        <begin position="1653"/>
        <end position="1697"/>
    </location>
</feature>
<feature type="region of interest" description="Disordered" evidence="1">
    <location>
        <begin position="725"/>
        <end position="769"/>
    </location>
</feature>
<feature type="region of interest" description="Disordered" evidence="1">
    <location>
        <begin position="106"/>
        <end position="129"/>
    </location>
</feature>
<protein>
    <submittedName>
        <fullName evidence="2">Uncharacterized protein</fullName>
    </submittedName>
</protein>
<evidence type="ECO:0000313" key="2">
    <source>
        <dbReference type="EMBL" id="KAA8548143.1"/>
    </source>
</evidence>
<feature type="compositionally biased region" description="Basic and acidic residues" evidence="1">
    <location>
        <begin position="518"/>
        <end position="540"/>
    </location>
</feature>
<sequence>MKLKKPTLLIHYTESKDHGVEEIHDSETSLDVRKIDSDKLEELHNEVRETISEPRYQGGEAVTDGEIPSDQTLPAVKVEEQLQVPSTALLSKQQDHETMATIEKIKDETTNIDETEVDSMKVEETSGIVSQLPTSEWENVDNVSVTVEKLDANEIEVEETKTSDAVCKSKDWGAEIHETGTSLTMGKTDAEEMEDEIKEVPETIYQSVEAVTDEITPDQTLPVEKLDEQLQVPSSALLSREQDYETMTITEKKADESTKKEETEDEVEVEETIASDVICESKDQGVEEIQETGTSPAVGKTDKDEMEEEIKEVPETISEPRSQGIDAVTKGEITPDQTFPAGVLEEKLQVPSSALLSREHKKETKTTTEKMGEESTKTDETEVDSMKLEENFGTVSQLPTIEQENADVVSVIVEKLDADEETKISDAVCESKDQGVEEIDETGISPTAGKIDRDRKEGEIKEVPETIFESRYQGVEAVTDGENTHDRTLSAGILEEQLKEQSSALISRGQDYETMTITEKKADESTKKEETEGDSTKLEEASVMVSQLPTIERENADDVSVTVANLNADEVEVEETIASDVMCESKDQGVEEIQETGISPAVGKTGKDEMEEEIKEVSETISEPRSQGIDAVTKGEITPDQTFPAGVLEEKLQVPSSALLSREHKKETKTTTEKMGEESTKTDETEVDSMKLEENFGTVSQFPTIEQENAGVVSVIVEKLDADEVADEETKISDAVCESKDQGVEEIDETGISPTAGKIDRDKKEGEIKEVPETIFESRYQGVEAVTDGENTHDRTLSAGILEEQLKEQSSALISRGQDYETMTITENIADESTKIDETEVDSTKLEEASVMVSQLPTIERQNADDVTVEKLDPDEVEDTKILDTVCESKDQGVEEIHETGTSPTVGKTCMDEMEEEIKQVTQTISEPRYQAVEAVAHDEVTRTLPAGILEEKLQVSSSALLSEQNHEIMTTIKKIEDESTNKDDNQVNKNLIDSFAMSATEEKCLQKEELRELEVSKEEHKLIEGIQKDSPNEASKEKSTALEDVSAIEPQEYVPEIKYADSPSECEERTVQCNSPGTSKDETILDSGNSVKEVDDLPIPHSTVKEDFPEEVGEKCEKASNLEFEETGKVLESAFDVDSPEVLAKPEETKIKEEHLKAAITELSAKEDQEEETTEAYETIKNEISSEEIVKEKDVAKDSHLVSPDEETVAKSNLEDELKTEEYPGPGEKINETIDITKNGIPNEELPRELEKAGVYKNIKETITGDDRAVKDTYQVSVGDGAVTESLPEAKEAKKVEKASIEFNIENQGDETKCRDTVTEAMALSEEAVLVKRDEVGRGADGKETVIRMDEEAQNTNLDVPPVTDAAVEEAPDKNVGEKIEEVSQLASKEPIQIIETYEEDKQIAVEDCNNSVSLVDDENPKHTSPKSAYEKERADKDSENNVEEKQCDLIKCGGEHRKDEDPLKLSTRGNERKLDEGEIYTMLAANEEKETQIQNEELNVLGSGMGISQKDGIVYIAKGNEITEDIQELEKTMLAKSNEQIPREEDPNESTEATISTGSDNVPLVQQDKTAKTFQSAEVEDLKAGNASRAETEAKGVEREDEKRMGDECEETTEKSTSIESAEISLSDHLQGYTEINSQVAKHLTEEGKLMISKEELQTEKAETAQVEEAKTDEEEEGDENKRADSGSDAPVMVEASRDMDVKIAHKKSHNILSGVGSKVKHSIAKVKKAITGKSSHSKSPK</sequence>
<feature type="region of interest" description="Disordered" evidence="1">
    <location>
        <begin position="1197"/>
        <end position="1233"/>
    </location>
</feature>
<feature type="compositionally biased region" description="Polar residues" evidence="1">
    <location>
        <begin position="1552"/>
        <end position="1562"/>
    </location>
</feature>
<feature type="compositionally biased region" description="Basic and acidic residues" evidence="1">
    <location>
        <begin position="1430"/>
        <end position="1447"/>
    </location>
</feature>
<feature type="region of interest" description="Disordered" evidence="1">
    <location>
        <begin position="1714"/>
        <end position="1744"/>
    </location>
</feature>
<feature type="compositionally biased region" description="Basic and acidic residues" evidence="1">
    <location>
        <begin position="424"/>
        <end position="435"/>
    </location>
</feature>
<feature type="compositionally biased region" description="Basic and acidic residues" evidence="1">
    <location>
        <begin position="725"/>
        <end position="743"/>
    </location>
</feature>
<dbReference type="Proteomes" id="UP000325577">
    <property type="component" value="Linkage Group LG1"/>
</dbReference>
<gene>
    <name evidence="2" type="ORF">F0562_004596</name>
</gene>
<feature type="compositionally biased region" description="Basic and acidic residues" evidence="1">
    <location>
        <begin position="1653"/>
        <end position="1665"/>
    </location>
</feature>
<accession>A0A5J5BY85</accession>
<feature type="compositionally biased region" description="Low complexity" evidence="1">
    <location>
        <begin position="1617"/>
        <end position="1626"/>
    </location>
</feature>
<dbReference type="PANTHER" id="PTHR35511:SF2">
    <property type="entry name" value="A-KINASE ANCHOR-LIKE PROTEIN"/>
    <property type="match status" value="1"/>
</dbReference>
<dbReference type="PANTHER" id="PTHR35511">
    <property type="entry name" value="A-KINASE ANCHOR-LIKE PROTEIN"/>
    <property type="match status" value="1"/>
</dbReference>
<feature type="compositionally biased region" description="Basic and acidic residues" evidence="1">
    <location>
        <begin position="758"/>
        <end position="769"/>
    </location>
</feature>
<feature type="compositionally biased region" description="Basic and acidic residues" evidence="1">
    <location>
        <begin position="661"/>
        <end position="689"/>
    </location>
</feature>
<feature type="compositionally biased region" description="Basic and acidic residues" evidence="1">
    <location>
        <begin position="1592"/>
        <end position="1609"/>
    </location>
</feature>
<reference evidence="2 3" key="1">
    <citation type="submission" date="2019-09" db="EMBL/GenBank/DDBJ databases">
        <title>A chromosome-level genome assembly of the Chinese tupelo Nyssa sinensis.</title>
        <authorList>
            <person name="Yang X."/>
            <person name="Kang M."/>
            <person name="Yang Y."/>
            <person name="Xiong H."/>
            <person name="Wang M."/>
            <person name="Zhang Z."/>
            <person name="Wang Z."/>
            <person name="Wu H."/>
            <person name="Ma T."/>
            <person name="Liu J."/>
            <person name="Xi Z."/>
        </authorList>
    </citation>
    <scope>NUCLEOTIDE SEQUENCE [LARGE SCALE GENOMIC DNA]</scope>
    <source>
        <strain evidence="2">J267</strain>
        <tissue evidence="2">Leaf</tissue>
    </source>
</reference>